<organism evidence="5 6">
    <name type="scientific">Phytophthora kernoviae</name>
    <dbReference type="NCBI Taxonomy" id="325452"/>
    <lineage>
        <taxon>Eukaryota</taxon>
        <taxon>Sar</taxon>
        <taxon>Stramenopiles</taxon>
        <taxon>Oomycota</taxon>
        <taxon>Peronosporomycetes</taxon>
        <taxon>Peronosporales</taxon>
        <taxon>Peronosporaceae</taxon>
        <taxon>Phytophthora</taxon>
    </lineage>
</organism>
<dbReference type="PANTHER" id="PTHR31836">
    <property type="match status" value="1"/>
</dbReference>
<dbReference type="EMBL" id="MBDO02000103">
    <property type="protein sequence ID" value="RLN63114.1"/>
    <property type="molecule type" value="Genomic_DNA"/>
</dbReference>
<proteinExistence type="predicted"/>
<feature type="chain" id="PRO_5033377466" description="Expansin-like EG45 domain-containing protein" evidence="2">
    <location>
        <begin position="20"/>
        <end position="237"/>
    </location>
</feature>
<evidence type="ECO:0000313" key="7">
    <source>
        <dbReference type="Proteomes" id="UP000284657"/>
    </source>
</evidence>
<keyword evidence="1 2" id="KW-0732">Signal</keyword>
<evidence type="ECO:0000313" key="4">
    <source>
        <dbReference type="EMBL" id="RLN55428.1"/>
    </source>
</evidence>
<dbReference type="CDD" id="cd22271">
    <property type="entry name" value="DPBB_EXP_N-like"/>
    <property type="match status" value="1"/>
</dbReference>
<dbReference type="InterPro" id="IPR036908">
    <property type="entry name" value="RlpA-like_sf"/>
</dbReference>
<sequence length="237" mass="25139">MVSMPRFLALLALCTSAFASAEYYSGDGTTYTLSAVSSGNCNFMSAISIATTNYAALNNAQWDDLANCGRCAQVSCVDSRCTDPTATAIVQIVDRCPECKLGDLDLSPTAFNTITGSDPSRLKIQWQFVDCPDAGTVKICLKFGSNAYWIAVQPTNNLVGVESVTINGQAAAILDGAYYYLVTSSTGADLSAVQVSVTSIYGDVIEGTYSLTVGQCTDTENPAQSDWCCPSRSYTVM</sequence>
<dbReference type="InterPro" id="IPR007112">
    <property type="entry name" value="Expansin/allergen_DPBB_dom"/>
</dbReference>
<dbReference type="PROSITE" id="PS50842">
    <property type="entry name" value="EXPANSIN_EG45"/>
    <property type="match status" value="1"/>
</dbReference>
<reference evidence="6 7" key="1">
    <citation type="submission" date="2018-07" db="EMBL/GenBank/DDBJ databases">
        <title>Genome sequencing of oomycete isolates from Chile give support for New Zealand origin for Phytophthora kernoviae and make available the first Nothophytophthora sp. genome.</title>
        <authorList>
            <person name="Studholme D.J."/>
            <person name="Sanfuentes E."/>
            <person name="Panda P."/>
            <person name="Hill R."/>
            <person name="Sambles C."/>
            <person name="Grant M."/>
            <person name="Williams N.M."/>
            <person name="Mcdougal R.L."/>
        </authorList>
    </citation>
    <scope>NUCLEOTIDE SEQUENCE [LARGE SCALE GENOMIC DNA]</scope>
    <source>
        <strain evidence="5">Chile6</strain>
        <strain evidence="4">Chile7</strain>
    </source>
</reference>
<feature type="signal peptide" evidence="2">
    <location>
        <begin position="1"/>
        <end position="19"/>
    </location>
</feature>
<dbReference type="InterPro" id="IPR009009">
    <property type="entry name" value="RlpA-like_DPBB"/>
</dbReference>
<evidence type="ECO:0000313" key="5">
    <source>
        <dbReference type="EMBL" id="RLN63114.1"/>
    </source>
</evidence>
<evidence type="ECO:0000259" key="3">
    <source>
        <dbReference type="PROSITE" id="PS50842"/>
    </source>
</evidence>
<dbReference type="Proteomes" id="UP000277300">
    <property type="component" value="Unassembled WGS sequence"/>
</dbReference>
<dbReference type="InterPro" id="IPR051477">
    <property type="entry name" value="Expansin_CellWall"/>
</dbReference>
<name>A0A3F2RTJ6_9STRA</name>
<dbReference type="Proteomes" id="UP000284657">
    <property type="component" value="Unassembled WGS sequence"/>
</dbReference>
<dbReference type="InterPro" id="IPR036749">
    <property type="entry name" value="Expansin_CBD_sf"/>
</dbReference>
<dbReference type="NCBIfam" id="NF041144">
    <property type="entry name" value="expansin_EXLX1"/>
    <property type="match status" value="1"/>
</dbReference>
<comment type="caution">
    <text evidence="5">The sequence shown here is derived from an EMBL/GenBank/DDBJ whole genome shotgun (WGS) entry which is preliminary data.</text>
</comment>
<dbReference type="EMBL" id="MBAD02001360">
    <property type="protein sequence ID" value="RLN55428.1"/>
    <property type="molecule type" value="Genomic_DNA"/>
</dbReference>
<dbReference type="SUPFAM" id="SSF50685">
    <property type="entry name" value="Barwin-like endoglucanases"/>
    <property type="match status" value="1"/>
</dbReference>
<evidence type="ECO:0000256" key="1">
    <source>
        <dbReference type="ARBA" id="ARBA00022729"/>
    </source>
</evidence>
<protein>
    <recommendedName>
        <fullName evidence="3">Expansin-like EG45 domain-containing protein</fullName>
    </recommendedName>
</protein>
<accession>A0A3F2RTJ6</accession>
<evidence type="ECO:0000256" key="2">
    <source>
        <dbReference type="SAM" id="SignalP"/>
    </source>
</evidence>
<dbReference type="Gene3D" id="2.40.40.10">
    <property type="entry name" value="RlpA-like domain"/>
    <property type="match status" value="1"/>
</dbReference>
<gene>
    <name evidence="4" type="ORF">BBJ29_002658</name>
    <name evidence="5" type="ORF">BBP00_00004313</name>
</gene>
<dbReference type="Gene3D" id="2.60.40.760">
    <property type="entry name" value="Expansin, cellulose-binding-like domain"/>
    <property type="match status" value="1"/>
</dbReference>
<dbReference type="PANTHER" id="PTHR31836:SF21">
    <property type="entry name" value="EXPANSIN-LIKE PROTEIN 7"/>
    <property type="match status" value="1"/>
</dbReference>
<dbReference type="OrthoDB" id="406505at2759"/>
<dbReference type="InterPro" id="IPR049818">
    <property type="entry name" value="Expansin_EXLX1-like"/>
</dbReference>
<dbReference type="AlphaFoldDB" id="A0A3F2RTJ6"/>
<evidence type="ECO:0000313" key="6">
    <source>
        <dbReference type="Proteomes" id="UP000277300"/>
    </source>
</evidence>
<dbReference type="Pfam" id="PF03330">
    <property type="entry name" value="DPBB_1"/>
    <property type="match status" value="1"/>
</dbReference>
<feature type="domain" description="Expansin-like EG45" evidence="3">
    <location>
        <begin position="38"/>
        <end position="136"/>
    </location>
</feature>